<evidence type="ECO:0000313" key="2">
    <source>
        <dbReference type="EMBL" id="KIG12761.1"/>
    </source>
</evidence>
<accession>A0A0C2CNH9</accession>
<evidence type="ECO:0000313" key="3">
    <source>
        <dbReference type="Proteomes" id="UP000031599"/>
    </source>
</evidence>
<dbReference type="EMBL" id="JMCC02000119">
    <property type="protein sequence ID" value="KIG12761.1"/>
    <property type="molecule type" value="Genomic_DNA"/>
</dbReference>
<sequence>MVGRGSAATIVRQRLRRSGATWRQESEKIMTKQGQEHT</sequence>
<proteinExistence type="predicted"/>
<reference evidence="2 3" key="1">
    <citation type="submission" date="2014-12" db="EMBL/GenBank/DDBJ databases">
        <title>Genome assembly of Enhygromyxa salina DSM 15201.</title>
        <authorList>
            <person name="Sharma G."/>
            <person name="Subramanian S."/>
        </authorList>
    </citation>
    <scope>NUCLEOTIDE SEQUENCE [LARGE SCALE GENOMIC DNA]</scope>
    <source>
        <strain evidence="2 3">DSM 15201</strain>
    </source>
</reference>
<comment type="caution">
    <text evidence="2">The sequence shown here is derived from an EMBL/GenBank/DDBJ whole genome shotgun (WGS) entry which is preliminary data.</text>
</comment>
<gene>
    <name evidence="2" type="ORF">DB30_01022</name>
</gene>
<protein>
    <submittedName>
        <fullName evidence="2">Uncharacterized protein</fullName>
    </submittedName>
</protein>
<feature type="compositionally biased region" description="Basic and acidic residues" evidence="1">
    <location>
        <begin position="24"/>
        <end position="38"/>
    </location>
</feature>
<organism evidence="2 3">
    <name type="scientific">Enhygromyxa salina</name>
    <dbReference type="NCBI Taxonomy" id="215803"/>
    <lineage>
        <taxon>Bacteria</taxon>
        <taxon>Pseudomonadati</taxon>
        <taxon>Myxococcota</taxon>
        <taxon>Polyangia</taxon>
        <taxon>Nannocystales</taxon>
        <taxon>Nannocystaceae</taxon>
        <taxon>Enhygromyxa</taxon>
    </lineage>
</organism>
<evidence type="ECO:0000256" key="1">
    <source>
        <dbReference type="SAM" id="MobiDB-lite"/>
    </source>
</evidence>
<feature type="region of interest" description="Disordered" evidence="1">
    <location>
        <begin position="1"/>
        <end position="38"/>
    </location>
</feature>
<name>A0A0C2CNH9_9BACT</name>
<dbReference type="AlphaFoldDB" id="A0A0C2CNH9"/>
<dbReference type="Proteomes" id="UP000031599">
    <property type="component" value="Unassembled WGS sequence"/>
</dbReference>